<evidence type="ECO:0000313" key="4">
    <source>
        <dbReference type="Proteomes" id="UP001321760"/>
    </source>
</evidence>
<feature type="chain" id="PRO_5043317227" evidence="2">
    <location>
        <begin position="20"/>
        <end position="218"/>
    </location>
</feature>
<keyword evidence="4" id="KW-1185">Reference proteome</keyword>
<protein>
    <submittedName>
        <fullName evidence="3">Uncharacterized protein</fullName>
    </submittedName>
</protein>
<keyword evidence="2" id="KW-0732">Signal</keyword>
<evidence type="ECO:0000313" key="3">
    <source>
        <dbReference type="EMBL" id="KAK4454182.1"/>
    </source>
</evidence>
<evidence type="ECO:0000256" key="2">
    <source>
        <dbReference type="SAM" id="SignalP"/>
    </source>
</evidence>
<comment type="caution">
    <text evidence="3">The sequence shown here is derived from an EMBL/GenBank/DDBJ whole genome shotgun (WGS) entry which is preliminary data.</text>
</comment>
<accession>A0AAV9H1J1</accession>
<gene>
    <name evidence="3" type="ORF">QBC34DRAFT_470974</name>
</gene>
<name>A0AAV9H1J1_9PEZI</name>
<reference evidence="3" key="2">
    <citation type="submission" date="2023-05" db="EMBL/GenBank/DDBJ databases">
        <authorList>
            <consortium name="Lawrence Berkeley National Laboratory"/>
            <person name="Steindorff A."/>
            <person name="Hensen N."/>
            <person name="Bonometti L."/>
            <person name="Westerberg I."/>
            <person name="Brannstrom I.O."/>
            <person name="Guillou S."/>
            <person name="Cros-Aarteil S."/>
            <person name="Calhoun S."/>
            <person name="Haridas S."/>
            <person name="Kuo A."/>
            <person name="Mondo S."/>
            <person name="Pangilinan J."/>
            <person name="Riley R."/>
            <person name="Labutti K."/>
            <person name="Andreopoulos B."/>
            <person name="Lipzen A."/>
            <person name="Chen C."/>
            <person name="Yanf M."/>
            <person name="Daum C."/>
            <person name="Ng V."/>
            <person name="Clum A."/>
            <person name="Ohm R."/>
            <person name="Martin F."/>
            <person name="Silar P."/>
            <person name="Natvig D."/>
            <person name="Lalanne C."/>
            <person name="Gautier V."/>
            <person name="Ament-Velasquez S.L."/>
            <person name="Kruys A."/>
            <person name="Hutchinson M.I."/>
            <person name="Powell A.J."/>
            <person name="Barry K."/>
            <person name="Miller A.N."/>
            <person name="Grigoriev I.V."/>
            <person name="Debuchy R."/>
            <person name="Gladieux P."/>
            <person name="Thoren M.H."/>
            <person name="Johannesson H."/>
        </authorList>
    </citation>
    <scope>NUCLEOTIDE SEQUENCE</scope>
    <source>
        <strain evidence="3">PSN243</strain>
    </source>
</reference>
<sequence>MKLTLAISLLAFAANKVAGQYFIDYYFVTANACNGAHQGCDNIPTGTCCALNSAKTFFPNARTGSYGPAGFTVWTDTDQSGSTCGNCAVTTGFGCWQNDNPFETAFIVGLPVFCANGLLRRAVDMADPTNTTVVAGEPVAGEAPKCTNTVLPNRMSINGRDYTITDENRKEMEADFLNQDNLRFDFAEKWKSAYRGPTDVNKHLRGAAPQKKPEKETK</sequence>
<dbReference type="AlphaFoldDB" id="A0AAV9H1J1"/>
<reference evidence="3" key="1">
    <citation type="journal article" date="2023" name="Mol. Phylogenet. Evol.">
        <title>Genome-scale phylogeny and comparative genomics of the fungal order Sordariales.</title>
        <authorList>
            <person name="Hensen N."/>
            <person name="Bonometti L."/>
            <person name="Westerberg I."/>
            <person name="Brannstrom I.O."/>
            <person name="Guillou S."/>
            <person name="Cros-Aarteil S."/>
            <person name="Calhoun S."/>
            <person name="Haridas S."/>
            <person name="Kuo A."/>
            <person name="Mondo S."/>
            <person name="Pangilinan J."/>
            <person name="Riley R."/>
            <person name="LaButti K."/>
            <person name="Andreopoulos B."/>
            <person name="Lipzen A."/>
            <person name="Chen C."/>
            <person name="Yan M."/>
            <person name="Daum C."/>
            <person name="Ng V."/>
            <person name="Clum A."/>
            <person name="Steindorff A."/>
            <person name="Ohm R.A."/>
            <person name="Martin F."/>
            <person name="Silar P."/>
            <person name="Natvig D.O."/>
            <person name="Lalanne C."/>
            <person name="Gautier V."/>
            <person name="Ament-Velasquez S.L."/>
            <person name="Kruys A."/>
            <person name="Hutchinson M.I."/>
            <person name="Powell A.J."/>
            <person name="Barry K."/>
            <person name="Miller A.N."/>
            <person name="Grigoriev I.V."/>
            <person name="Debuchy R."/>
            <person name="Gladieux P."/>
            <person name="Hiltunen Thoren M."/>
            <person name="Johannesson H."/>
        </authorList>
    </citation>
    <scope>NUCLEOTIDE SEQUENCE</scope>
    <source>
        <strain evidence="3">PSN243</strain>
    </source>
</reference>
<dbReference type="EMBL" id="MU865917">
    <property type="protein sequence ID" value="KAK4454182.1"/>
    <property type="molecule type" value="Genomic_DNA"/>
</dbReference>
<organism evidence="3 4">
    <name type="scientific">Podospora aff. communis PSN243</name>
    <dbReference type="NCBI Taxonomy" id="3040156"/>
    <lineage>
        <taxon>Eukaryota</taxon>
        <taxon>Fungi</taxon>
        <taxon>Dikarya</taxon>
        <taxon>Ascomycota</taxon>
        <taxon>Pezizomycotina</taxon>
        <taxon>Sordariomycetes</taxon>
        <taxon>Sordariomycetidae</taxon>
        <taxon>Sordariales</taxon>
        <taxon>Podosporaceae</taxon>
        <taxon>Podospora</taxon>
    </lineage>
</organism>
<feature type="region of interest" description="Disordered" evidence="1">
    <location>
        <begin position="197"/>
        <end position="218"/>
    </location>
</feature>
<evidence type="ECO:0000256" key="1">
    <source>
        <dbReference type="SAM" id="MobiDB-lite"/>
    </source>
</evidence>
<feature type="signal peptide" evidence="2">
    <location>
        <begin position="1"/>
        <end position="19"/>
    </location>
</feature>
<proteinExistence type="predicted"/>
<dbReference type="Proteomes" id="UP001321760">
    <property type="component" value="Unassembled WGS sequence"/>
</dbReference>